<dbReference type="Proteomes" id="UP000016200">
    <property type="component" value="Unassembled WGS sequence"/>
</dbReference>
<name>S7J564_9CHLA</name>
<feature type="non-terminal residue" evidence="1">
    <location>
        <position position="34"/>
    </location>
</feature>
<dbReference type="AlphaFoldDB" id="S7J564"/>
<comment type="caution">
    <text evidence="1">The sequence shown here is derived from an EMBL/GenBank/DDBJ whole genome shotgun (WGS) entry which is preliminary data.</text>
</comment>
<gene>
    <name evidence="1" type="ORF">CP10139811_1149</name>
</gene>
<dbReference type="HOGENOM" id="CLU_3378332_0_0_0"/>
<proteinExistence type="predicted"/>
<dbReference type="EMBL" id="ATNB01000031">
    <property type="protein sequence ID" value="EPP35564.1"/>
    <property type="molecule type" value="Genomic_DNA"/>
</dbReference>
<evidence type="ECO:0000313" key="2">
    <source>
        <dbReference type="Proteomes" id="UP000016200"/>
    </source>
</evidence>
<evidence type="ECO:0000313" key="1">
    <source>
        <dbReference type="EMBL" id="EPP35564.1"/>
    </source>
</evidence>
<reference evidence="1 2" key="1">
    <citation type="submission" date="2013-04" db="EMBL/GenBank/DDBJ databases">
        <title>Genome sequence of Chlamydia psittaci 10-1398/11.</title>
        <authorList>
            <person name="Huot-Creasy H."/>
            <person name="McCracken C.L."/>
            <person name="Humphries M."/>
            <person name="Sachse K."/>
            <person name="Laroucau K."/>
            <person name="Bavoil P."/>
            <person name="Myers G.S."/>
        </authorList>
    </citation>
    <scope>NUCLEOTIDE SEQUENCE [LARGE SCALE GENOMIC DNA]</scope>
    <source>
        <strain evidence="1 2">10_1398_11</strain>
    </source>
</reference>
<organism evidence="1 2">
    <name type="scientific">Chlamydia ibidis</name>
    <dbReference type="NCBI Taxonomy" id="1405396"/>
    <lineage>
        <taxon>Bacteria</taxon>
        <taxon>Pseudomonadati</taxon>
        <taxon>Chlamydiota</taxon>
        <taxon>Chlamydiia</taxon>
        <taxon>Chlamydiales</taxon>
        <taxon>Chlamydiaceae</taxon>
        <taxon>Chlamydia/Chlamydophila group</taxon>
        <taxon>Chlamydia</taxon>
    </lineage>
</organism>
<sequence length="34" mass="3690">MDVAVLADYLKDKGRNRFPDPEGVAACIQKAARA</sequence>
<protein>
    <submittedName>
        <fullName evidence="1">Uncharacterized protein</fullName>
    </submittedName>
</protein>
<accession>S7J564</accession>